<evidence type="ECO:0000259" key="6">
    <source>
        <dbReference type="PROSITE" id="PS50928"/>
    </source>
</evidence>
<evidence type="ECO:0000313" key="7">
    <source>
        <dbReference type="EMBL" id="GAG27629.1"/>
    </source>
</evidence>
<keyword evidence="2 5" id="KW-0812">Transmembrane</keyword>
<dbReference type="NCBIfam" id="NF038017">
    <property type="entry name" value="ABC_perm1"/>
    <property type="match status" value="1"/>
</dbReference>
<keyword evidence="3 5" id="KW-1133">Transmembrane helix</keyword>
<dbReference type="PANTHER" id="PTHR43632">
    <property type="entry name" value="PERMEASE COMPONENT OF TUNGSTATE ABC TRANSPORTER"/>
    <property type="match status" value="1"/>
</dbReference>
<dbReference type="GO" id="GO:0016020">
    <property type="term" value="C:membrane"/>
    <property type="evidence" value="ECO:0007669"/>
    <property type="project" value="UniProtKB-SubCell"/>
</dbReference>
<feature type="domain" description="ABC transmembrane type-1" evidence="6">
    <location>
        <begin position="26"/>
        <end position="179"/>
    </location>
</feature>
<dbReference type="Pfam" id="PF00528">
    <property type="entry name" value="BPD_transp_1"/>
    <property type="match status" value="1"/>
</dbReference>
<dbReference type="InterPro" id="IPR000515">
    <property type="entry name" value="MetI-like"/>
</dbReference>
<dbReference type="AlphaFoldDB" id="X0W9L4"/>
<evidence type="ECO:0000256" key="1">
    <source>
        <dbReference type="ARBA" id="ARBA00004141"/>
    </source>
</evidence>
<dbReference type="EMBL" id="BARS01033683">
    <property type="protein sequence ID" value="GAG27629.1"/>
    <property type="molecule type" value="Genomic_DNA"/>
</dbReference>
<organism evidence="7">
    <name type="scientific">marine sediment metagenome</name>
    <dbReference type="NCBI Taxonomy" id="412755"/>
    <lineage>
        <taxon>unclassified sequences</taxon>
        <taxon>metagenomes</taxon>
        <taxon>ecological metagenomes</taxon>
    </lineage>
</organism>
<dbReference type="Gene3D" id="1.10.3720.10">
    <property type="entry name" value="MetI-like"/>
    <property type="match status" value="1"/>
</dbReference>
<dbReference type="GO" id="GO:0055085">
    <property type="term" value="P:transmembrane transport"/>
    <property type="evidence" value="ECO:0007669"/>
    <property type="project" value="InterPro"/>
</dbReference>
<sequence>MIELWHGLVKALELIVTLDPEVMEIAGRSLSISVTSAILASLICVPLASLIHFHQFRGKRALISLVQTFFSVPTVAIGLFVFVLFSRAGPLGGLGLMFTPTVMVLGQMLLITPILLGLTISALSGVDRGIIDTARSLGASGLQTSIVILREARFAVMAAIIMGFGRAISEVGIAIMVGG</sequence>
<reference evidence="7" key="1">
    <citation type="journal article" date="2014" name="Front. Microbiol.">
        <title>High frequency of phylogenetically diverse reductive dehalogenase-homologous genes in deep subseafloor sedimentary metagenomes.</title>
        <authorList>
            <person name="Kawai M."/>
            <person name="Futagami T."/>
            <person name="Toyoda A."/>
            <person name="Takaki Y."/>
            <person name="Nishi S."/>
            <person name="Hori S."/>
            <person name="Arai W."/>
            <person name="Tsubouchi T."/>
            <person name="Morono Y."/>
            <person name="Uchiyama I."/>
            <person name="Ito T."/>
            <person name="Fujiyama A."/>
            <person name="Inagaki F."/>
            <person name="Takami H."/>
        </authorList>
    </citation>
    <scope>NUCLEOTIDE SEQUENCE</scope>
    <source>
        <strain evidence="7">Expedition CK06-06</strain>
    </source>
</reference>
<evidence type="ECO:0000256" key="3">
    <source>
        <dbReference type="ARBA" id="ARBA00022989"/>
    </source>
</evidence>
<evidence type="ECO:0000256" key="4">
    <source>
        <dbReference type="ARBA" id="ARBA00023136"/>
    </source>
</evidence>
<feature type="non-terminal residue" evidence="7">
    <location>
        <position position="179"/>
    </location>
</feature>
<proteinExistence type="predicted"/>
<accession>X0W9L4</accession>
<keyword evidence="4 5" id="KW-0472">Membrane</keyword>
<feature type="transmembrane region" description="Helical" evidence="5">
    <location>
        <begin position="154"/>
        <end position="177"/>
    </location>
</feature>
<comment type="caution">
    <text evidence="7">The sequence shown here is derived from an EMBL/GenBank/DDBJ whole genome shotgun (WGS) entry which is preliminary data.</text>
</comment>
<evidence type="ECO:0000256" key="5">
    <source>
        <dbReference type="SAM" id="Phobius"/>
    </source>
</evidence>
<dbReference type="PANTHER" id="PTHR43632:SF1">
    <property type="entry name" value="PERMEASE COMPONENT OF TUNGSTATE ABC TRANSPORTER"/>
    <property type="match status" value="1"/>
</dbReference>
<dbReference type="SUPFAM" id="SSF161098">
    <property type="entry name" value="MetI-like"/>
    <property type="match status" value="1"/>
</dbReference>
<comment type="subcellular location">
    <subcellularLocation>
        <location evidence="1">Membrane</location>
        <topology evidence="1">Multi-pass membrane protein</topology>
    </subcellularLocation>
</comment>
<dbReference type="InterPro" id="IPR035906">
    <property type="entry name" value="MetI-like_sf"/>
</dbReference>
<name>X0W9L4_9ZZZZ</name>
<gene>
    <name evidence="7" type="ORF">S01H1_52131</name>
</gene>
<feature type="transmembrane region" description="Helical" evidence="5">
    <location>
        <begin position="105"/>
        <end position="126"/>
    </location>
</feature>
<feature type="transmembrane region" description="Helical" evidence="5">
    <location>
        <begin position="62"/>
        <end position="85"/>
    </location>
</feature>
<dbReference type="PROSITE" id="PS50928">
    <property type="entry name" value="ABC_TM1"/>
    <property type="match status" value="1"/>
</dbReference>
<feature type="transmembrane region" description="Helical" evidence="5">
    <location>
        <begin position="30"/>
        <end position="50"/>
    </location>
</feature>
<dbReference type="CDD" id="cd06261">
    <property type="entry name" value="TM_PBP2"/>
    <property type="match status" value="1"/>
</dbReference>
<protein>
    <recommendedName>
        <fullName evidence="6">ABC transmembrane type-1 domain-containing protein</fullName>
    </recommendedName>
</protein>
<dbReference type="InterPro" id="IPR049783">
    <property type="entry name" value="ABC_perm_TupB-like"/>
</dbReference>
<evidence type="ECO:0000256" key="2">
    <source>
        <dbReference type="ARBA" id="ARBA00022692"/>
    </source>
</evidence>